<dbReference type="PANTHER" id="PTHR42943">
    <property type="entry name" value="GLUTATHIONE S-TRANSFERASE KAPPA"/>
    <property type="match status" value="1"/>
</dbReference>
<name>A0A9Q8PK25_PASFU</name>
<dbReference type="GO" id="GO:0005739">
    <property type="term" value="C:mitochondrion"/>
    <property type="evidence" value="ECO:0007669"/>
    <property type="project" value="TreeGrafter"/>
</dbReference>
<dbReference type="GO" id="GO:0005777">
    <property type="term" value="C:peroxisome"/>
    <property type="evidence" value="ECO:0007669"/>
    <property type="project" value="TreeGrafter"/>
</dbReference>
<reference evidence="2" key="1">
    <citation type="submission" date="2021-12" db="EMBL/GenBank/DDBJ databases">
        <authorList>
            <person name="Zaccaron A."/>
            <person name="Stergiopoulos I."/>
        </authorList>
    </citation>
    <scope>NUCLEOTIDE SEQUENCE</scope>
    <source>
        <strain evidence="2">Race5_Kim</strain>
    </source>
</reference>
<dbReference type="InterPro" id="IPR036249">
    <property type="entry name" value="Thioredoxin-like_sf"/>
</dbReference>
<dbReference type="GO" id="GO:0004364">
    <property type="term" value="F:glutathione transferase activity"/>
    <property type="evidence" value="ECO:0007669"/>
    <property type="project" value="TreeGrafter"/>
</dbReference>
<dbReference type="GO" id="GO:0004602">
    <property type="term" value="F:glutathione peroxidase activity"/>
    <property type="evidence" value="ECO:0007669"/>
    <property type="project" value="TreeGrafter"/>
</dbReference>
<dbReference type="PANTHER" id="PTHR42943:SF2">
    <property type="entry name" value="GLUTATHIONE S-TRANSFERASE KAPPA 1"/>
    <property type="match status" value="1"/>
</dbReference>
<dbReference type="InterPro" id="IPR051924">
    <property type="entry name" value="GST_Kappa/NadH"/>
</dbReference>
<dbReference type="RefSeq" id="XP_047768223.1">
    <property type="nucleotide sequence ID" value="XM_047911736.1"/>
</dbReference>
<dbReference type="OrthoDB" id="4664297at2759"/>
<sequence>MHCSICVRATMLYIKGKSFTSPAHQLFDDTRSGIRKLYSCLISIIMSSASGKGHVVEFYYDISCPFAYIASTKIEALAQRTNANIIYRPVLLGAIYRATKAPQGAAGSASDVFNPTKKGITSRAFQRTLKRHGVPYKEPPRHPQKTTAPLRLLYYVRPGQRPALTQSLFQAYWVRGENVSEKAVLIDAVRRSGVSDSDRVIAAIEDGSFEGAQQRKELEVSTDLAVQRGSPGVPGLWIPEEGWTDKSGQRKEGRLYWGQDRMHFVEAVLEGLNEGKSGGDIAKISKPLPSLLPRSTRGGIPAGTEVKLEFWYDFSSPWGFLGWTQLARLQREFGKSLQIEMKPFLLGILFREIGAPNTPTSAISEQKRNYSNLDHGDWVRWWNAVNIQNGSPDKNIDFYWADKFPIRTPTVLRAVLAEPKLVDVLYRACWERNLDMSSDEVLQNVISKTGYDGSGVLSRANSPEVKKDLRARTLEAKEAGLCGVPSYRVFRRKAGSQDQWKQVGDMIWGQDEVLVVEDLIAGSNGEEKAEVEAPAKSRL</sequence>
<dbReference type="KEGG" id="ffu:CLAFUR5_12588"/>
<dbReference type="GO" id="GO:0006749">
    <property type="term" value="P:glutathione metabolic process"/>
    <property type="evidence" value="ECO:0007669"/>
    <property type="project" value="TreeGrafter"/>
</dbReference>
<dbReference type="EMBL" id="CP090173">
    <property type="protein sequence ID" value="UJO23857.1"/>
    <property type="molecule type" value="Genomic_DNA"/>
</dbReference>
<organism evidence="2 3">
    <name type="scientific">Passalora fulva</name>
    <name type="common">Tomato leaf mold</name>
    <name type="synonym">Cladosporium fulvum</name>
    <dbReference type="NCBI Taxonomy" id="5499"/>
    <lineage>
        <taxon>Eukaryota</taxon>
        <taxon>Fungi</taxon>
        <taxon>Dikarya</taxon>
        <taxon>Ascomycota</taxon>
        <taxon>Pezizomycotina</taxon>
        <taxon>Dothideomycetes</taxon>
        <taxon>Dothideomycetidae</taxon>
        <taxon>Mycosphaerellales</taxon>
        <taxon>Mycosphaerellaceae</taxon>
        <taxon>Fulvia</taxon>
    </lineage>
</organism>
<evidence type="ECO:0000259" key="1">
    <source>
        <dbReference type="Pfam" id="PF01323"/>
    </source>
</evidence>
<evidence type="ECO:0000313" key="3">
    <source>
        <dbReference type="Proteomes" id="UP000756132"/>
    </source>
</evidence>
<gene>
    <name evidence="2" type="ORF">CLAFUR5_12588</name>
</gene>
<proteinExistence type="predicted"/>
<dbReference type="Gene3D" id="3.40.30.10">
    <property type="entry name" value="Glutaredoxin"/>
    <property type="match status" value="2"/>
</dbReference>
<protein>
    <recommendedName>
        <fullName evidence="1">DSBA-like thioredoxin domain-containing protein</fullName>
    </recommendedName>
</protein>
<evidence type="ECO:0000313" key="2">
    <source>
        <dbReference type="EMBL" id="UJO23857.1"/>
    </source>
</evidence>
<accession>A0A9Q8PK25</accession>
<reference evidence="2" key="2">
    <citation type="journal article" date="2022" name="Microb. Genom.">
        <title>A chromosome-scale genome assembly of the tomato pathogen Cladosporium fulvum reveals a compartmentalized genome architecture and the presence of a dispensable chromosome.</title>
        <authorList>
            <person name="Zaccaron A.Z."/>
            <person name="Chen L.H."/>
            <person name="Samaras A."/>
            <person name="Stergiopoulos I."/>
        </authorList>
    </citation>
    <scope>NUCLEOTIDE SEQUENCE</scope>
    <source>
        <strain evidence="2">Race5_Kim</strain>
    </source>
</reference>
<keyword evidence="3" id="KW-1185">Reference proteome</keyword>
<dbReference type="InterPro" id="IPR001853">
    <property type="entry name" value="DSBA-like_thioredoxin_dom"/>
</dbReference>
<dbReference type="SUPFAM" id="SSF52833">
    <property type="entry name" value="Thioredoxin-like"/>
    <property type="match status" value="2"/>
</dbReference>
<dbReference type="AlphaFoldDB" id="A0A9Q8PK25"/>
<dbReference type="Pfam" id="PF01323">
    <property type="entry name" value="DSBA"/>
    <property type="match status" value="2"/>
</dbReference>
<feature type="domain" description="DSBA-like thioredoxin" evidence="1">
    <location>
        <begin position="308"/>
        <end position="520"/>
    </location>
</feature>
<dbReference type="GeneID" id="71992466"/>
<dbReference type="Proteomes" id="UP000756132">
    <property type="component" value="Chromosome 11"/>
</dbReference>
<feature type="domain" description="DSBA-like thioredoxin" evidence="1">
    <location>
        <begin position="55"/>
        <end position="269"/>
    </location>
</feature>